<dbReference type="InterPro" id="IPR002933">
    <property type="entry name" value="Peptidase_M20"/>
</dbReference>
<proteinExistence type="predicted"/>
<dbReference type="InterPro" id="IPR052030">
    <property type="entry name" value="Peptidase_M20/M20A_hydrolases"/>
</dbReference>
<evidence type="ECO:0000313" key="1">
    <source>
        <dbReference type="EMBL" id="GAV01404.1"/>
    </source>
</evidence>
<keyword evidence="2" id="KW-1185">Reference proteome</keyword>
<dbReference type="OrthoDB" id="6119954at2759"/>
<name>A0A1D1VR26_RAMVA</name>
<evidence type="ECO:0000313" key="2">
    <source>
        <dbReference type="Proteomes" id="UP000186922"/>
    </source>
</evidence>
<dbReference type="PANTHER" id="PTHR30575">
    <property type="entry name" value="PEPTIDASE M20"/>
    <property type="match status" value="1"/>
</dbReference>
<dbReference type="Pfam" id="PF01546">
    <property type="entry name" value="Peptidase_M20"/>
    <property type="match status" value="1"/>
</dbReference>
<dbReference type="AlphaFoldDB" id="A0A1D1VR26"/>
<dbReference type="PANTHER" id="PTHR30575:SF0">
    <property type="entry name" value="XAA-ARG DIPEPTIDASE"/>
    <property type="match status" value="1"/>
</dbReference>
<dbReference type="InterPro" id="IPR017144">
    <property type="entry name" value="Xaa-Arg_dipeptidase"/>
</dbReference>
<accession>A0A1D1VR26</accession>
<evidence type="ECO:0008006" key="3">
    <source>
        <dbReference type="Google" id="ProtNLM"/>
    </source>
</evidence>
<dbReference type="PIRSF" id="PIRSF037226">
    <property type="entry name" value="Amidohydrolase_ACY1L2_prd"/>
    <property type="match status" value="1"/>
</dbReference>
<organism evidence="1 2">
    <name type="scientific">Ramazzottius varieornatus</name>
    <name type="common">Water bear</name>
    <name type="synonym">Tardigrade</name>
    <dbReference type="NCBI Taxonomy" id="947166"/>
    <lineage>
        <taxon>Eukaryota</taxon>
        <taxon>Metazoa</taxon>
        <taxon>Ecdysozoa</taxon>
        <taxon>Tardigrada</taxon>
        <taxon>Eutardigrada</taxon>
        <taxon>Parachela</taxon>
        <taxon>Hypsibioidea</taxon>
        <taxon>Ramazzottiidae</taxon>
        <taxon>Ramazzottius</taxon>
    </lineage>
</organism>
<dbReference type="STRING" id="947166.A0A1D1VR26"/>
<gene>
    <name evidence="1" type="primary">RvY_12124</name>
    <name evidence="1" type="synonym">RvY_12124.1</name>
    <name evidence="1" type="ORF">RvY_12124-1</name>
</gene>
<dbReference type="Gene3D" id="3.40.630.10">
    <property type="entry name" value="Zn peptidases"/>
    <property type="match status" value="1"/>
</dbReference>
<dbReference type="Proteomes" id="UP000186922">
    <property type="component" value="Unassembled WGS sequence"/>
</dbReference>
<protein>
    <recommendedName>
        <fullName evidence="3">Peptidase M20 domain-containing protein 2</fullName>
    </recommendedName>
</protein>
<comment type="caution">
    <text evidence="1">The sequence shown here is derived from an EMBL/GenBank/DDBJ whole genome shotgun (WGS) entry which is preliminary data.</text>
</comment>
<dbReference type="GO" id="GO:0016805">
    <property type="term" value="F:dipeptidase activity"/>
    <property type="evidence" value="ECO:0007669"/>
    <property type="project" value="InterPro"/>
</dbReference>
<reference evidence="1 2" key="1">
    <citation type="journal article" date="2016" name="Nat. Commun.">
        <title>Extremotolerant tardigrade genome and improved radiotolerance of human cultured cells by tardigrade-unique protein.</title>
        <authorList>
            <person name="Hashimoto T."/>
            <person name="Horikawa D.D."/>
            <person name="Saito Y."/>
            <person name="Kuwahara H."/>
            <person name="Kozuka-Hata H."/>
            <person name="Shin-I T."/>
            <person name="Minakuchi Y."/>
            <person name="Ohishi K."/>
            <person name="Motoyama A."/>
            <person name="Aizu T."/>
            <person name="Enomoto A."/>
            <person name="Kondo K."/>
            <person name="Tanaka S."/>
            <person name="Hara Y."/>
            <person name="Koshikawa S."/>
            <person name="Sagara H."/>
            <person name="Miura T."/>
            <person name="Yokobori S."/>
            <person name="Miyagawa K."/>
            <person name="Suzuki Y."/>
            <person name="Kubo T."/>
            <person name="Oyama M."/>
            <person name="Kohara Y."/>
            <person name="Fujiyama A."/>
            <person name="Arakawa K."/>
            <person name="Katayama T."/>
            <person name="Toyoda A."/>
            <person name="Kunieda T."/>
        </authorList>
    </citation>
    <scope>NUCLEOTIDE SEQUENCE [LARGE SCALE GENOMIC DNA]</scope>
    <source>
        <strain evidence="1 2">YOKOZUNA-1</strain>
    </source>
</reference>
<sequence length="349" mass="39013">MVMRSFEQDTKNGIVPRPELRSLSGNIYQHPEGKFEERYAHDLLTAFLDKEDFKVQKDYKSLSGGTEFRAEYTSAEYDPSLHPTIAVICEYDALPEIGHACGHNLIAESGIATGLAVRDVLKNNPEVQGQIVVMSTPGEEDGGGKCYLLARSAFADIDFAMMVHPFANNDLKPVILGADACNIHFHNSDNASSLTCRPMDAAVQLYQQIALFRSKFQVDWKVHGVVNPLPEKESPGPGLMSLEKSTHSWYMVRAVSQKDFHHLQRKLEEFAEAAATSTGCRLDFQWVEEMEVYTGMVHNSTMAKVYREYSEKEGVVYPDSAKPFYGSTDMGNVSLAVPSITRASRWEKK</sequence>
<dbReference type="EMBL" id="BDGG01000007">
    <property type="protein sequence ID" value="GAV01404.1"/>
    <property type="molecule type" value="Genomic_DNA"/>
</dbReference>
<dbReference type="SUPFAM" id="SSF53187">
    <property type="entry name" value="Zn-dependent exopeptidases"/>
    <property type="match status" value="1"/>
</dbReference>
<dbReference type="Gene3D" id="3.30.70.360">
    <property type="match status" value="1"/>
</dbReference>